<evidence type="ECO:0000313" key="2">
    <source>
        <dbReference type="Proteomes" id="UP000626109"/>
    </source>
</evidence>
<dbReference type="PANTHER" id="PTHR40274">
    <property type="entry name" value="VIRGINIAMYCIN B LYASE"/>
    <property type="match status" value="1"/>
</dbReference>
<proteinExistence type="predicted"/>
<reference evidence="1" key="1">
    <citation type="submission" date="2021-02" db="EMBL/GenBank/DDBJ databases">
        <authorList>
            <person name="Dougan E. K."/>
            <person name="Rhodes N."/>
            <person name="Thang M."/>
            <person name="Chan C."/>
        </authorList>
    </citation>
    <scope>NUCLEOTIDE SEQUENCE</scope>
</reference>
<gene>
    <name evidence="1" type="ORF">PGLA2088_LOCUS7642</name>
</gene>
<dbReference type="PANTHER" id="PTHR40274:SF3">
    <property type="entry name" value="VIRGINIAMYCIN B LYASE"/>
    <property type="match status" value="1"/>
</dbReference>
<dbReference type="InterPro" id="IPR036869">
    <property type="entry name" value="J_dom_sf"/>
</dbReference>
<organism evidence="1 2">
    <name type="scientific">Polarella glacialis</name>
    <name type="common">Dinoflagellate</name>
    <dbReference type="NCBI Taxonomy" id="89957"/>
    <lineage>
        <taxon>Eukaryota</taxon>
        <taxon>Sar</taxon>
        <taxon>Alveolata</taxon>
        <taxon>Dinophyceae</taxon>
        <taxon>Suessiales</taxon>
        <taxon>Suessiaceae</taxon>
        <taxon>Polarella</taxon>
    </lineage>
</organism>
<dbReference type="InterPro" id="IPR011042">
    <property type="entry name" value="6-blade_b-propeller_TolB-like"/>
</dbReference>
<feature type="non-terminal residue" evidence="1">
    <location>
        <position position="902"/>
    </location>
</feature>
<dbReference type="CDD" id="cd06257">
    <property type="entry name" value="DnaJ"/>
    <property type="match status" value="1"/>
</dbReference>
<dbReference type="AlphaFoldDB" id="A0A813IHR2"/>
<dbReference type="EMBL" id="CAJNNW010008026">
    <property type="protein sequence ID" value="CAE8649681.1"/>
    <property type="molecule type" value="Genomic_DNA"/>
</dbReference>
<dbReference type="SUPFAM" id="SSF101898">
    <property type="entry name" value="NHL repeat"/>
    <property type="match status" value="2"/>
</dbReference>
<dbReference type="SUPFAM" id="SSF46565">
    <property type="entry name" value="Chaperone J-domain"/>
    <property type="match status" value="1"/>
</dbReference>
<name>A0A813IHR2_POLGL</name>
<evidence type="ECO:0008006" key="3">
    <source>
        <dbReference type="Google" id="ProtNLM"/>
    </source>
</evidence>
<dbReference type="InterPro" id="IPR051344">
    <property type="entry name" value="Vgb"/>
</dbReference>
<dbReference type="Proteomes" id="UP000626109">
    <property type="component" value="Unassembled WGS sequence"/>
</dbReference>
<protein>
    <recommendedName>
        <fullName evidence="3">J domain-containing protein</fullName>
    </recommendedName>
</protein>
<sequence length="902" mass="95334">MPLRACSKGVRGPPAAAEGLSFHGVPLSGYICMTIVDFAIHSFHAIISTLAPLIPARLASMEVRIPLASDGRIYCAPHSAESVLVVGPTEELLLQLDGAGQGDYKWSGVAAASDGRLYCAPCHASAVLVIDPTSAAGLSLLEGAGDGEYKWSGIAAGPDGRLYCAPSRADSVLVIDPSNEHGEHLSFIHGAGAGGSKWSGIALGCDGRLYCSPSNSSFVLVIDPASQTLGRLDLTTAEFGRYKWSGIASGPDGCLYCSPFNASSVLVVDPEAQTSHDLPGAGQGSNKWSGIVLGADARLHCIPSGATVVLTVDPASGELSHSEELKRGNAKWSGAAQAADGRCYCPPYNSSFVLVWGLACHGVEDQAASFLQLPEGSAKWSGICAGLGGWLFCAPHDACAVLAVSDGNRELKLFGDLGSNNSNNNSNSNNNDDVNNNNTSGKWFGIAAGNCGRLLYCAPYNAQQVLVIDSSTLELSFVEGAGEGTRKWSGIARGPDGLLFCAPYDADEVLVIDPRSDSLALIPCGGGAGKAKWSGIALAADGQLYCAPACAKTVLVIDPQQQRVSHLDLQTAGPWALGKSLWSGIAAGPNGKLYCAPSNSSVVLVIDPLRGLSCLGAPRSGSRKWSGIALGRDGLLYCAPFHASGFLVIDAAGERLTVLEDGFGSSGFAMWCGLAASGQGPLCCAPYSARSVLLCNRSASSKPPPQGVPKRAKDEAADEDPFADAKAELAKEFLANFRRLAPQERLARYRALCRRWHPDKNPEDAERATVLFQHLQQLHASLGVLLLRGSLNAWALLEAKSSSTRSRGSVLRRSPTQLRAIEDFADDSIYREEIAKMKTIRRILATQAQPDLFSQFGVIFEHWLPYILAVILGWYVYSAANPKYDSVPQGRMPSLDEWLKTK</sequence>
<dbReference type="SUPFAM" id="SSF63829">
    <property type="entry name" value="Calcium-dependent phosphotriesterase"/>
    <property type="match status" value="1"/>
</dbReference>
<dbReference type="Gene3D" id="2.120.10.30">
    <property type="entry name" value="TolB, C-terminal domain"/>
    <property type="match status" value="2"/>
</dbReference>
<evidence type="ECO:0000313" key="1">
    <source>
        <dbReference type="EMBL" id="CAE8649681.1"/>
    </source>
</evidence>
<dbReference type="InterPro" id="IPR001623">
    <property type="entry name" value="DnaJ_domain"/>
</dbReference>
<dbReference type="Gene3D" id="1.10.287.110">
    <property type="entry name" value="DnaJ domain"/>
    <property type="match status" value="1"/>
</dbReference>
<accession>A0A813IHR2</accession>
<comment type="caution">
    <text evidence="1">The sequence shown here is derived from an EMBL/GenBank/DDBJ whole genome shotgun (WGS) entry which is preliminary data.</text>
</comment>